<proteinExistence type="predicted"/>
<dbReference type="Proteomes" id="UP000292209">
    <property type="component" value="Unassembled WGS sequence"/>
</dbReference>
<keyword evidence="8" id="KW-1185">Reference proteome</keyword>
<keyword evidence="3 5" id="KW-0812">Transmembrane</keyword>
<feature type="domain" description="POTRA" evidence="6">
    <location>
        <begin position="80"/>
        <end position="156"/>
    </location>
</feature>
<accession>A0A4Q7P9V1</accession>
<dbReference type="GO" id="GO:0019867">
    <property type="term" value="C:outer membrane"/>
    <property type="evidence" value="ECO:0007669"/>
    <property type="project" value="InterPro"/>
</dbReference>
<evidence type="ECO:0000313" key="7">
    <source>
        <dbReference type="EMBL" id="RZS97016.1"/>
    </source>
</evidence>
<evidence type="ECO:0000256" key="3">
    <source>
        <dbReference type="ARBA" id="ARBA00022692"/>
    </source>
</evidence>
<dbReference type="PROSITE" id="PS51779">
    <property type="entry name" value="POTRA"/>
    <property type="match status" value="1"/>
</dbReference>
<evidence type="ECO:0000256" key="1">
    <source>
        <dbReference type="ARBA" id="ARBA00004370"/>
    </source>
</evidence>
<keyword evidence="4 5" id="KW-0472">Membrane</keyword>
<sequence>MGKTAIFRRMVFNLMLILFHNFKNCLKVHFYKLCTKKMQKFHFGYGFVSGIFLLFMSFSFGIKAQNEEKEDLLDAAPARVLINNIYIIGNEKTKKNIILREIDLQTGIYYDWEELIQTIEADKKKIYNLQLFNSVEITPLLTGTEQIELLVAVTERWYIIPNVILNLADRNLAEWWTNQNRDLSRVNFGGRLIHNNVGGRNEKLRVGGQWGFVRSFEILYSKPYIDKNQKHGLAAQYTYFTQKTIPVRSDNNRQIFYRNENEEVLRRNSSAFLRYTYRGSYYNFHFVTLGYTNTRINEDVFTQNPNFFLHGDNRLNFFLMSYNFRHDNRDNIAYATEGQLLSMTLTRYGLLPSDDVNDVEFSMNANKYKRINSKFHIVSGLSFNYFFGQNQPYTLVRGIGYNPNFIRGYELNVIEGQQLVVHKNSLRYKLFDFGFDVSNVVPMDEFSYFPFKFYISANYDHGFVNDKNRLPENLRLTNRYLFGYGLGIDLVTLYDMVFRLEYSINNQNERALFFNIRAPF</sequence>
<dbReference type="PANTHER" id="PTHR12815:SF18">
    <property type="entry name" value="SORTING AND ASSEMBLY MACHINERY COMPONENT 50 HOMOLOG"/>
    <property type="match status" value="1"/>
</dbReference>
<dbReference type="InterPro" id="IPR010827">
    <property type="entry name" value="BamA/TamA_POTRA"/>
</dbReference>
<feature type="transmembrane region" description="Helical" evidence="5">
    <location>
        <begin position="6"/>
        <end position="22"/>
    </location>
</feature>
<evidence type="ECO:0000256" key="5">
    <source>
        <dbReference type="SAM" id="Phobius"/>
    </source>
</evidence>
<dbReference type="Pfam" id="PF07244">
    <property type="entry name" value="POTRA"/>
    <property type="match status" value="1"/>
</dbReference>
<dbReference type="InterPro" id="IPR039910">
    <property type="entry name" value="D15-like"/>
</dbReference>
<evidence type="ECO:0000256" key="2">
    <source>
        <dbReference type="ARBA" id="ARBA00022452"/>
    </source>
</evidence>
<keyword evidence="2" id="KW-1134">Transmembrane beta strand</keyword>
<dbReference type="InterPro" id="IPR000184">
    <property type="entry name" value="Bac_surfAg_D15"/>
</dbReference>
<gene>
    <name evidence="7" type="ORF">BC751_2613</name>
</gene>
<keyword evidence="5" id="KW-1133">Transmembrane helix</keyword>
<evidence type="ECO:0000256" key="4">
    <source>
        <dbReference type="ARBA" id="ARBA00023136"/>
    </source>
</evidence>
<dbReference type="Gene3D" id="2.40.160.50">
    <property type="entry name" value="membrane protein fhac: a member of the omp85/tpsb transporter family"/>
    <property type="match status" value="1"/>
</dbReference>
<organism evidence="7 8">
    <name type="scientific">Cecembia calidifontis</name>
    <dbReference type="NCBI Taxonomy" id="1187080"/>
    <lineage>
        <taxon>Bacteria</taxon>
        <taxon>Pseudomonadati</taxon>
        <taxon>Bacteroidota</taxon>
        <taxon>Cytophagia</taxon>
        <taxon>Cytophagales</taxon>
        <taxon>Cyclobacteriaceae</taxon>
        <taxon>Cecembia</taxon>
    </lineage>
</organism>
<comment type="subcellular location">
    <subcellularLocation>
        <location evidence="1">Membrane</location>
    </subcellularLocation>
</comment>
<feature type="transmembrane region" description="Helical" evidence="5">
    <location>
        <begin position="43"/>
        <end position="62"/>
    </location>
</feature>
<dbReference type="Pfam" id="PF01103">
    <property type="entry name" value="Omp85"/>
    <property type="match status" value="1"/>
</dbReference>
<protein>
    <submittedName>
        <fullName evidence="7">Surface antigen-like variable number repeat protein</fullName>
    </submittedName>
</protein>
<dbReference type="InterPro" id="IPR034746">
    <property type="entry name" value="POTRA"/>
</dbReference>
<reference evidence="7 8" key="1">
    <citation type="submission" date="2019-02" db="EMBL/GenBank/DDBJ databases">
        <title>Genomic Encyclopedia of Archaeal and Bacterial Type Strains, Phase II (KMG-II): from individual species to whole genera.</title>
        <authorList>
            <person name="Goeker M."/>
        </authorList>
    </citation>
    <scope>NUCLEOTIDE SEQUENCE [LARGE SCALE GENOMIC DNA]</scope>
    <source>
        <strain evidence="7 8">DSM 21411</strain>
    </source>
</reference>
<dbReference type="PANTHER" id="PTHR12815">
    <property type="entry name" value="SORTING AND ASSEMBLY MACHINERY SAMM50 PROTEIN FAMILY MEMBER"/>
    <property type="match status" value="1"/>
</dbReference>
<dbReference type="AlphaFoldDB" id="A0A4Q7P9V1"/>
<dbReference type="Gene3D" id="3.10.20.310">
    <property type="entry name" value="membrane protein fhac"/>
    <property type="match status" value="1"/>
</dbReference>
<comment type="caution">
    <text evidence="7">The sequence shown here is derived from an EMBL/GenBank/DDBJ whole genome shotgun (WGS) entry which is preliminary data.</text>
</comment>
<evidence type="ECO:0000313" key="8">
    <source>
        <dbReference type="Proteomes" id="UP000292209"/>
    </source>
</evidence>
<evidence type="ECO:0000259" key="6">
    <source>
        <dbReference type="PROSITE" id="PS51779"/>
    </source>
</evidence>
<name>A0A4Q7P9V1_9BACT</name>
<dbReference type="EMBL" id="SGXG01000001">
    <property type="protein sequence ID" value="RZS97016.1"/>
    <property type="molecule type" value="Genomic_DNA"/>
</dbReference>